<keyword evidence="1" id="KW-1133">Transmembrane helix</keyword>
<dbReference type="OrthoDB" id="339591at2759"/>
<protein>
    <submittedName>
        <fullName evidence="2">Uncharacterized protein</fullName>
    </submittedName>
</protein>
<sequence>MNNLPFSNYVTALLLLYSCFIAFNYASCELFIIGNKATNQTNDSWFNLDLLREFLMDENVTSSSADVFEGFKRMIKVSPPAPQTKSSSWIPQNVKDVISRINSNSKKEEVKSKPILKRKFEDLKHYLEYHLYPTRNAQNKTNSEEKGWNLPSLGFVGKNSTNEQNNRKIIVQGSESLVKEQVLTDKKTEENIQSSSNLKESVNQNTQANPLPVITVEQCEKNVINMFKECIERCKSNLKQAQYRSGGISPLIISELNACINTCRHSANSSNCRLSTSSINLINEEIPIPKPTIRRNQKNQERSRGLLNKYIIDPIVNFITTFLFCILGIIVVLYYFKEYRLYPKMADYITYKIESYYTEDEKRRAIFEGDGFPQQPKLNWKRTIVYFVRLNFLPRILANNFTWLIPMRDHYQQTTDTCNYVRVH</sequence>
<dbReference type="RefSeq" id="XP_028874011.1">
    <property type="nucleotide sequence ID" value="XM_029017522.1"/>
</dbReference>
<accession>A0A1J4ME69</accession>
<organism evidence="2 3">
    <name type="scientific">Cryptosporidium ubiquitum</name>
    <dbReference type="NCBI Taxonomy" id="857276"/>
    <lineage>
        <taxon>Eukaryota</taxon>
        <taxon>Sar</taxon>
        <taxon>Alveolata</taxon>
        <taxon>Apicomplexa</taxon>
        <taxon>Conoidasida</taxon>
        <taxon>Coccidia</taxon>
        <taxon>Eucoccidiorida</taxon>
        <taxon>Eimeriorina</taxon>
        <taxon>Cryptosporidiidae</taxon>
        <taxon>Cryptosporidium</taxon>
    </lineage>
</organism>
<keyword evidence="1" id="KW-0472">Membrane</keyword>
<evidence type="ECO:0000256" key="1">
    <source>
        <dbReference type="SAM" id="Phobius"/>
    </source>
</evidence>
<dbReference type="VEuPathDB" id="CryptoDB:cubi_00508"/>
<comment type="caution">
    <text evidence="2">The sequence shown here is derived from an EMBL/GenBank/DDBJ whole genome shotgun (WGS) entry which is preliminary data.</text>
</comment>
<evidence type="ECO:0000313" key="3">
    <source>
        <dbReference type="Proteomes" id="UP000186176"/>
    </source>
</evidence>
<feature type="transmembrane region" description="Helical" evidence="1">
    <location>
        <begin position="315"/>
        <end position="336"/>
    </location>
</feature>
<evidence type="ECO:0000313" key="2">
    <source>
        <dbReference type="EMBL" id="OII72513.1"/>
    </source>
</evidence>
<keyword evidence="3" id="KW-1185">Reference proteome</keyword>
<dbReference type="AlphaFoldDB" id="A0A1J4ME69"/>
<dbReference type="GeneID" id="39977301"/>
<reference evidence="2 3" key="1">
    <citation type="submission" date="2016-10" db="EMBL/GenBank/DDBJ databases">
        <title>Reductive evolution of mitochondrial metabolism and differential evolution of invasion-related proteins in Cryptosporidium.</title>
        <authorList>
            <person name="Liu S."/>
            <person name="Roellig D.M."/>
            <person name="Guo Y."/>
            <person name="Li N."/>
            <person name="Frace M.A."/>
            <person name="Tang K."/>
            <person name="Zhang L."/>
            <person name="Feng Y."/>
            <person name="Xiao L."/>
        </authorList>
    </citation>
    <scope>NUCLEOTIDE SEQUENCE [LARGE SCALE GENOMIC DNA]</scope>
    <source>
        <strain evidence="2">39726</strain>
    </source>
</reference>
<dbReference type="EMBL" id="LRBP01000022">
    <property type="protein sequence ID" value="OII72513.1"/>
    <property type="molecule type" value="Genomic_DNA"/>
</dbReference>
<proteinExistence type="predicted"/>
<name>A0A1J4ME69_9CRYT</name>
<gene>
    <name evidence="2" type="ORF">cubi_00508</name>
</gene>
<keyword evidence="1" id="KW-0812">Transmembrane</keyword>
<dbReference type="Proteomes" id="UP000186176">
    <property type="component" value="Unassembled WGS sequence"/>
</dbReference>